<feature type="compositionally biased region" description="Polar residues" evidence="1">
    <location>
        <begin position="48"/>
        <end position="87"/>
    </location>
</feature>
<feature type="compositionally biased region" description="Polar residues" evidence="1">
    <location>
        <begin position="217"/>
        <end position="226"/>
    </location>
</feature>
<evidence type="ECO:0000256" key="1">
    <source>
        <dbReference type="SAM" id="MobiDB-lite"/>
    </source>
</evidence>
<protein>
    <submittedName>
        <fullName evidence="2">Uncharacterized protein</fullName>
    </submittedName>
</protein>
<feature type="region of interest" description="Disordered" evidence="1">
    <location>
        <begin position="39"/>
        <end position="102"/>
    </location>
</feature>
<gene>
    <name evidence="2" type="ORF">BGZ80_001490</name>
</gene>
<accession>A0A9P6N294</accession>
<comment type="caution">
    <text evidence="2">The sequence shown here is derived from an EMBL/GenBank/DDBJ whole genome shotgun (WGS) entry which is preliminary data.</text>
</comment>
<feature type="compositionally biased region" description="Basic and acidic residues" evidence="1">
    <location>
        <begin position="193"/>
        <end position="205"/>
    </location>
</feature>
<feature type="compositionally biased region" description="Low complexity" evidence="1">
    <location>
        <begin position="264"/>
        <end position="277"/>
    </location>
</feature>
<keyword evidence="3" id="KW-1185">Reference proteome</keyword>
<dbReference type="EMBL" id="JAAAID010000134">
    <property type="protein sequence ID" value="KAG0021896.1"/>
    <property type="molecule type" value="Genomic_DNA"/>
</dbReference>
<feature type="compositionally biased region" description="Polar residues" evidence="1">
    <location>
        <begin position="294"/>
        <end position="317"/>
    </location>
</feature>
<reference evidence="2" key="1">
    <citation type="journal article" date="2020" name="Fungal Divers.">
        <title>Resolving the Mortierellaceae phylogeny through synthesis of multi-gene phylogenetics and phylogenomics.</title>
        <authorList>
            <person name="Vandepol N."/>
            <person name="Liber J."/>
            <person name="Desiro A."/>
            <person name="Na H."/>
            <person name="Kennedy M."/>
            <person name="Barry K."/>
            <person name="Grigoriev I.V."/>
            <person name="Miller A.N."/>
            <person name="O'Donnell K."/>
            <person name="Stajich J.E."/>
            <person name="Bonito G."/>
        </authorList>
    </citation>
    <scope>NUCLEOTIDE SEQUENCE</scope>
    <source>
        <strain evidence="2">NRRL 2769</strain>
    </source>
</reference>
<dbReference type="Proteomes" id="UP000703661">
    <property type="component" value="Unassembled WGS sequence"/>
</dbReference>
<evidence type="ECO:0000313" key="3">
    <source>
        <dbReference type="Proteomes" id="UP000703661"/>
    </source>
</evidence>
<sequence length="399" mass="43651">MARSSAGSGTFVNPYIAYVAEIDPDGTMDDGRAYVGGAAHYVDKPQTKSKPPTSSNMKTAPLSSKPSTTAVQNQGSFKQSGPPTGSSGRHRPGRLERGFADSRWSGQALATAADMLPDGFFGTAKPAVTSSQRNPSRYEDSPRTEPPQTPKTWQAQSNEWGTWGKQPQSGSIPQSESRNPPPQPHQYVSRTQPEPRDSSQLDDYQRGASWDQPEPASMTSQENSTDLYRAKQAPETVPPNPSGHENEYIRTQTSMSRSQPVDQSFGSSRRGSMRSTGFPSQGYAYESDSESSSTFRSQLTSLSRDATQKPSVSSMSNIEPLEQTPPQNQGNPLFLQYPIGDGCHAIVAIYVEKDAQSAVRRFPGIERTRLESSRRDKTLDEMAVIFKEALEDEKKSLIG</sequence>
<feature type="compositionally biased region" description="Polar residues" evidence="1">
    <location>
        <begin position="249"/>
        <end position="262"/>
    </location>
</feature>
<feature type="region of interest" description="Disordered" evidence="1">
    <location>
        <begin position="117"/>
        <end position="333"/>
    </location>
</feature>
<proteinExistence type="predicted"/>
<dbReference type="AlphaFoldDB" id="A0A9P6N294"/>
<evidence type="ECO:0000313" key="2">
    <source>
        <dbReference type="EMBL" id="KAG0021896.1"/>
    </source>
</evidence>
<name>A0A9P6N294_9FUNG</name>
<feature type="compositionally biased region" description="Polar residues" evidence="1">
    <location>
        <begin position="150"/>
        <end position="178"/>
    </location>
</feature>
<organism evidence="2 3">
    <name type="scientific">Entomortierella chlamydospora</name>
    <dbReference type="NCBI Taxonomy" id="101097"/>
    <lineage>
        <taxon>Eukaryota</taxon>
        <taxon>Fungi</taxon>
        <taxon>Fungi incertae sedis</taxon>
        <taxon>Mucoromycota</taxon>
        <taxon>Mortierellomycotina</taxon>
        <taxon>Mortierellomycetes</taxon>
        <taxon>Mortierellales</taxon>
        <taxon>Mortierellaceae</taxon>
        <taxon>Entomortierella</taxon>
    </lineage>
</organism>